<evidence type="ECO:0000313" key="3">
    <source>
        <dbReference type="EMBL" id="KAB1440785.1"/>
    </source>
</evidence>
<name>A0A6N6MYN1_9BACT</name>
<dbReference type="SUPFAM" id="SSF52402">
    <property type="entry name" value="Adenine nucleotide alpha hydrolases-like"/>
    <property type="match status" value="1"/>
</dbReference>
<proteinExistence type="inferred from homology"/>
<reference evidence="3 4" key="1">
    <citation type="journal article" date="2017" name="Int. J. Syst. Evol. Microbiol.">
        <title>Desulfovibrio senegalensis sp. nov., a mesophilic sulfate reducer isolated from marine sediment.</title>
        <authorList>
            <person name="Thioye A."/>
            <person name="Gam Z.B.A."/>
            <person name="Mbengue M."/>
            <person name="Cayol J.L."/>
            <person name="Joseph-Bartoli M."/>
            <person name="Toure-Kane C."/>
            <person name="Labat M."/>
        </authorList>
    </citation>
    <scope>NUCLEOTIDE SEQUENCE [LARGE SCALE GENOMIC DNA]</scope>
    <source>
        <strain evidence="3 4">DSM 101509</strain>
    </source>
</reference>
<evidence type="ECO:0000256" key="1">
    <source>
        <dbReference type="ARBA" id="ARBA00008791"/>
    </source>
</evidence>
<dbReference type="CDD" id="cd00293">
    <property type="entry name" value="USP-like"/>
    <property type="match status" value="1"/>
</dbReference>
<comment type="caution">
    <text evidence="3">The sequence shown here is derived from an EMBL/GenBank/DDBJ whole genome shotgun (WGS) entry which is preliminary data.</text>
</comment>
<dbReference type="Gene3D" id="3.40.50.620">
    <property type="entry name" value="HUPs"/>
    <property type="match status" value="1"/>
</dbReference>
<dbReference type="EMBL" id="WAIE01000006">
    <property type="protein sequence ID" value="KAB1440785.1"/>
    <property type="molecule type" value="Genomic_DNA"/>
</dbReference>
<gene>
    <name evidence="3" type="ORF">F8A88_12600</name>
</gene>
<sequence length="140" mass="14647">MNVKTIILPVDGSGHSDKAAEHAVEYALAAGAEVVLLHCRRAVPPELGEPNVQWVLDQYAASAQEVVKPYEALLGEKGVAVRTEIVGGRPGQVIADVARAENADLIIMGSKGKSDLEGLILGSVTHAVLHTAPCPVLVVK</sequence>
<dbReference type="OrthoDB" id="9788959at2"/>
<dbReference type="RefSeq" id="WP_151151529.1">
    <property type="nucleotide sequence ID" value="NZ_WAIE01000006.1"/>
</dbReference>
<dbReference type="InterPro" id="IPR006015">
    <property type="entry name" value="Universal_stress_UspA"/>
</dbReference>
<feature type="domain" description="UspA" evidence="2">
    <location>
        <begin position="3"/>
        <end position="140"/>
    </location>
</feature>
<dbReference type="InterPro" id="IPR006016">
    <property type="entry name" value="UspA"/>
</dbReference>
<dbReference type="PANTHER" id="PTHR46268:SF6">
    <property type="entry name" value="UNIVERSAL STRESS PROTEIN UP12"/>
    <property type="match status" value="1"/>
</dbReference>
<dbReference type="Pfam" id="PF00582">
    <property type="entry name" value="Usp"/>
    <property type="match status" value="1"/>
</dbReference>
<accession>A0A6N6MYN1</accession>
<evidence type="ECO:0000259" key="2">
    <source>
        <dbReference type="Pfam" id="PF00582"/>
    </source>
</evidence>
<keyword evidence="4" id="KW-1185">Reference proteome</keyword>
<organism evidence="3 4">
    <name type="scientific">Pseudodesulfovibrio senegalensis</name>
    <dbReference type="NCBI Taxonomy" id="1721087"/>
    <lineage>
        <taxon>Bacteria</taxon>
        <taxon>Pseudomonadati</taxon>
        <taxon>Thermodesulfobacteriota</taxon>
        <taxon>Desulfovibrionia</taxon>
        <taxon>Desulfovibrionales</taxon>
        <taxon>Desulfovibrionaceae</taxon>
    </lineage>
</organism>
<comment type="similarity">
    <text evidence="1">Belongs to the universal stress protein A family.</text>
</comment>
<dbReference type="Proteomes" id="UP000438699">
    <property type="component" value="Unassembled WGS sequence"/>
</dbReference>
<protein>
    <submittedName>
        <fullName evidence="3">Universal stress protein</fullName>
    </submittedName>
</protein>
<evidence type="ECO:0000313" key="4">
    <source>
        <dbReference type="Proteomes" id="UP000438699"/>
    </source>
</evidence>
<dbReference type="InterPro" id="IPR014729">
    <property type="entry name" value="Rossmann-like_a/b/a_fold"/>
</dbReference>
<dbReference type="PRINTS" id="PR01438">
    <property type="entry name" value="UNVRSLSTRESS"/>
</dbReference>
<dbReference type="PANTHER" id="PTHR46268">
    <property type="entry name" value="STRESS RESPONSE PROTEIN NHAX"/>
    <property type="match status" value="1"/>
</dbReference>
<dbReference type="AlphaFoldDB" id="A0A6N6MYN1"/>